<name>A0ABC7ZYM5_ECOLR</name>
<dbReference type="AlphaFoldDB" id="A0ABC7ZYM5"/>
<evidence type="ECO:0000313" key="1">
    <source>
        <dbReference type="EMBL" id="AHY72955.1"/>
    </source>
</evidence>
<dbReference type="Proteomes" id="UP000025231">
    <property type="component" value="Chromosome"/>
</dbReference>
<proteinExistence type="predicted"/>
<dbReference type="SUPFAM" id="SSF141571">
    <property type="entry name" value="Pentapeptide repeat-like"/>
    <property type="match status" value="1"/>
</dbReference>
<accession>A0ABC7ZYM5</accession>
<evidence type="ECO:0000313" key="2">
    <source>
        <dbReference type="Proteomes" id="UP000025231"/>
    </source>
</evidence>
<dbReference type="EMBL" id="CP007136">
    <property type="protein sequence ID" value="AHY72955.1"/>
    <property type="molecule type" value="Genomic_DNA"/>
</dbReference>
<reference evidence="1 2" key="1">
    <citation type="journal article" date="2014" name="Genome Announc.">
        <title>Complete Genome Sequences of Two Escherichia coli O145:H28 Outbreak Strains of Food Origin.</title>
        <authorList>
            <person name="Cooper K.K."/>
            <person name="Mandrell R.E."/>
            <person name="Louie J.W."/>
            <person name="Korlach J."/>
            <person name="Clark T.A."/>
            <person name="Parker C.T."/>
            <person name="Huynh S."/>
            <person name="Chain P.S."/>
            <person name="Ahmed S."/>
            <person name="Carter M.Q."/>
        </authorList>
    </citation>
    <scope>NUCLEOTIDE SEQUENCE [LARGE SCALE GENOMIC DNA]</scope>
    <source>
        <strain evidence="1 2">RM12581</strain>
    </source>
</reference>
<protein>
    <submittedName>
        <fullName evidence="1">Arsenical pump membrane protein</fullName>
    </submittedName>
</protein>
<dbReference type="RefSeq" id="WP_025404468.1">
    <property type="nucleotide sequence ID" value="NZ_CP007136.1"/>
</dbReference>
<sequence length="371" mass="43165">MSIDFTPGMINTYHGDIYNRTTDTDNVKTPDTPMWPCDNREEQQPINSTFSGEGYNPEQYDLARQHLPQIYACRTNTKYTDADYSKVVAQLVSLITNIESISSTPLTRQAQEILNQINNIRYEKNKSAECRIIVVANPKPDKAIITKISVEEGIPVRFSVQTMFSDTNFIAEQRADLPTNIKDIQSLYQKMTKLYIEHSENKNRMKVFAGTNFIDFNMTGQNLSGFVLTLSRFYFEDLLNINFTDANLGDTIFSHKEHPTPKLYKDEQYLDKQIEGLFSTLLTINDNFLRAKAEIASTIIKFLEARITNLSYNDILKYQQEFQKECYKQVKAFTTLSRYNKIRTWAEMSEYQFEVFQYETLNPKKCHTRLI</sequence>
<organism evidence="1 2">
    <name type="scientific">Escherichia coli O145:H28 (strain RM12581)</name>
    <dbReference type="NCBI Taxonomy" id="1248823"/>
    <lineage>
        <taxon>Bacteria</taxon>
        <taxon>Pseudomonadati</taxon>
        <taxon>Pseudomonadota</taxon>
        <taxon>Gammaproteobacteria</taxon>
        <taxon>Enterobacterales</taxon>
        <taxon>Enterobacteriaceae</taxon>
        <taxon>Escherichia</taxon>
    </lineage>
</organism>
<gene>
    <name evidence="1" type="primary">arsB</name>
    <name evidence="1" type="ORF">ECRM12581_22125</name>
</gene>